<dbReference type="Proteomes" id="UP001055159">
    <property type="component" value="Chromosome"/>
</dbReference>
<dbReference type="EMBL" id="CP092427">
    <property type="protein sequence ID" value="ULP37738.1"/>
    <property type="molecule type" value="Genomic_DNA"/>
</dbReference>
<evidence type="ECO:0000259" key="2">
    <source>
        <dbReference type="SMART" id="SM00867"/>
    </source>
</evidence>
<name>A0A9X2YDR4_9MYCO</name>
<reference evidence="4" key="3">
    <citation type="submission" date="2022-08" db="EMBL/GenBank/DDBJ databases">
        <title>Whole genome sequencing of non-tuberculosis mycobacteria type-strains.</title>
        <authorList>
            <person name="Igarashi Y."/>
            <person name="Osugi A."/>
            <person name="Mitarai S."/>
        </authorList>
    </citation>
    <scope>NUCLEOTIDE SEQUENCE</scope>
    <source>
        <strain evidence="4">JCM 16372</strain>
    </source>
</reference>
<dbReference type="SMART" id="SM00867">
    <property type="entry name" value="YceI"/>
    <property type="match status" value="1"/>
</dbReference>
<dbReference type="Pfam" id="PF04264">
    <property type="entry name" value="YceI"/>
    <property type="match status" value="1"/>
</dbReference>
<dbReference type="InterPro" id="IPR007372">
    <property type="entry name" value="Lipid/polyisoprenoid-bd_YceI"/>
</dbReference>
<feature type="domain" description="Lipid/polyisoprenoid-binding YceI-like" evidence="2">
    <location>
        <begin position="2"/>
        <end position="177"/>
    </location>
</feature>
<dbReference type="SUPFAM" id="SSF101874">
    <property type="entry name" value="YceI-like"/>
    <property type="match status" value="1"/>
</dbReference>
<evidence type="ECO:0000313" key="3">
    <source>
        <dbReference type="EMBL" id="MCV7071430.1"/>
    </source>
</evidence>
<comment type="similarity">
    <text evidence="1">Belongs to the UPF0312 family.</text>
</comment>
<evidence type="ECO:0000313" key="5">
    <source>
        <dbReference type="Proteomes" id="UP001055159"/>
    </source>
</evidence>
<organism evidence="3 6">
    <name type="scientific">Mycolicibacterium rufum</name>
    <dbReference type="NCBI Taxonomy" id="318424"/>
    <lineage>
        <taxon>Bacteria</taxon>
        <taxon>Bacillati</taxon>
        <taxon>Actinomycetota</taxon>
        <taxon>Actinomycetes</taxon>
        <taxon>Mycobacteriales</taxon>
        <taxon>Mycobacteriaceae</taxon>
        <taxon>Mycolicibacterium</taxon>
    </lineage>
</organism>
<reference evidence="3" key="2">
    <citation type="journal article" date="2022" name="BMC Genomics">
        <title>Comparative genome analysis of mycobacteria focusing on tRNA and non-coding RNA.</title>
        <authorList>
            <person name="Behra P.R.K."/>
            <person name="Pettersson B.M.F."/>
            <person name="Ramesh M."/>
            <person name="Das S."/>
            <person name="Dasgupta S."/>
            <person name="Kirsebom L.A."/>
        </authorList>
    </citation>
    <scope>NUCLEOTIDE SEQUENCE</scope>
    <source>
        <strain evidence="3">DSM 45406</strain>
    </source>
</reference>
<dbReference type="PANTHER" id="PTHR34406:SF1">
    <property type="entry name" value="PROTEIN YCEI"/>
    <property type="match status" value="1"/>
</dbReference>
<proteinExistence type="inferred from homology"/>
<dbReference type="InterPro" id="IPR036761">
    <property type="entry name" value="TTHA0802/YceI-like_sf"/>
</dbReference>
<keyword evidence="5" id="KW-1185">Reference proteome</keyword>
<sequence>MAWTLDPSHGELLLTTGVTGPASAMGHRLTIAMTAWRATVNWSGDAPSAVELTVDVDSLEVLRGDGGVKGLTGVEKGLARSNALKSLDVKRYPHIRFSTEDVSAVDGGYRLAGTLEIHGRSRPRSVDLHVEDLGQTWLMTCDASVSHAEFGVKPYSLMMGAMKVADEVAVSFRAEHAKD</sequence>
<dbReference type="AlphaFoldDB" id="A0A9X2YDR4"/>
<evidence type="ECO:0000256" key="1">
    <source>
        <dbReference type="ARBA" id="ARBA00008812"/>
    </source>
</evidence>
<evidence type="ECO:0000313" key="6">
    <source>
        <dbReference type="Proteomes" id="UP001140272"/>
    </source>
</evidence>
<protein>
    <submittedName>
        <fullName evidence="3">YceI family protein</fullName>
    </submittedName>
</protein>
<dbReference type="Proteomes" id="UP001140272">
    <property type="component" value="Unassembled WGS sequence"/>
</dbReference>
<evidence type="ECO:0000313" key="4">
    <source>
        <dbReference type="EMBL" id="ULP37738.1"/>
    </source>
</evidence>
<dbReference type="Gene3D" id="2.40.128.110">
    <property type="entry name" value="Lipid/polyisoprenoid-binding, YceI-like"/>
    <property type="match status" value="1"/>
</dbReference>
<gene>
    <name evidence="3" type="ORF">H7H73_14345</name>
    <name evidence="4" type="ORF">MJO55_04690</name>
</gene>
<dbReference type="EMBL" id="JACKRN010000496">
    <property type="protein sequence ID" value="MCV7071430.1"/>
    <property type="molecule type" value="Genomic_DNA"/>
</dbReference>
<reference evidence="3" key="1">
    <citation type="submission" date="2020-07" db="EMBL/GenBank/DDBJ databases">
        <authorList>
            <person name="Pettersson B.M.F."/>
            <person name="Behra P.R.K."/>
            <person name="Ramesh M."/>
            <person name="Das S."/>
            <person name="Dasgupta S."/>
            <person name="Kirsebom L.A."/>
        </authorList>
    </citation>
    <scope>NUCLEOTIDE SEQUENCE</scope>
    <source>
        <strain evidence="3">DSM 45406</strain>
    </source>
</reference>
<accession>A0A9X2YDR4</accession>
<dbReference type="PANTHER" id="PTHR34406">
    <property type="entry name" value="PROTEIN YCEI"/>
    <property type="match status" value="1"/>
</dbReference>